<sequence>MAPLGISLRVTQRRPHGTSVATGCSSCGLAPGGWGNVRKLFSKKWTKEGLAPLAFQAAPWVALAAVAAFWPRKNAKPKPGLSVQAHADPESFEVAEPGRGRLADAPHRIPMRGWKDVLWRTYREITCDRLSAVAGGVTFYTLLALFPAIGVFVSLYGLFNDVSAVQSQLNQFAAVIPTSVIDIVGDQMLRLATRPHASLSAAFIISLLLSVWSANAGMKALFDGLNIAYDEAEKRNYVVRTAMTYAFTLGLLVFLTLVSAILVAVPLYLKDAGLADFPLVWVPLRWLVILGLAATAFSMVYRYGPCRARARWRWVSPGGACAALLWLGGSLGFSWYVNNVAHFDVTYGSLGAVIGFMMWIWFSVMVVLIGAELNAEIEHQTALDSTTGPAQPMGVRGAAMADTVGLAFHFDAKKVLSKVWVDGTDQAEKVLTAARLRKPQPNSSSRADSRAA</sequence>
<feature type="region of interest" description="Disordered" evidence="6">
    <location>
        <begin position="432"/>
        <end position="452"/>
    </location>
</feature>
<evidence type="ECO:0000256" key="7">
    <source>
        <dbReference type="SAM" id="Phobius"/>
    </source>
</evidence>
<evidence type="ECO:0000256" key="3">
    <source>
        <dbReference type="ARBA" id="ARBA00022692"/>
    </source>
</evidence>
<evidence type="ECO:0000256" key="4">
    <source>
        <dbReference type="ARBA" id="ARBA00022989"/>
    </source>
</evidence>
<evidence type="ECO:0000256" key="1">
    <source>
        <dbReference type="ARBA" id="ARBA00004651"/>
    </source>
</evidence>
<evidence type="ECO:0000256" key="2">
    <source>
        <dbReference type="ARBA" id="ARBA00022475"/>
    </source>
</evidence>
<comment type="caution">
    <text evidence="8">The sequence shown here is derived from an EMBL/GenBank/DDBJ whole genome shotgun (WGS) entry which is preliminary data.</text>
</comment>
<accession>A0A941HW56</accession>
<dbReference type="GO" id="GO:0005886">
    <property type="term" value="C:plasma membrane"/>
    <property type="evidence" value="ECO:0007669"/>
    <property type="project" value="UniProtKB-SubCell"/>
</dbReference>
<keyword evidence="5 7" id="KW-0472">Membrane</keyword>
<protein>
    <submittedName>
        <fullName evidence="8">YihY/virulence factor BrkB family protein</fullName>
    </submittedName>
</protein>
<dbReference type="Pfam" id="PF03631">
    <property type="entry name" value="Virul_fac_BrkB"/>
    <property type="match status" value="1"/>
</dbReference>
<feature type="transmembrane region" description="Helical" evidence="7">
    <location>
        <begin position="50"/>
        <end position="70"/>
    </location>
</feature>
<dbReference type="AlphaFoldDB" id="A0A941HW56"/>
<keyword evidence="9" id="KW-1185">Reference proteome</keyword>
<feature type="transmembrane region" description="Helical" evidence="7">
    <location>
        <begin position="243"/>
        <end position="269"/>
    </location>
</feature>
<evidence type="ECO:0000256" key="6">
    <source>
        <dbReference type="SAM" id="MobiDB-lite"/>
    </source>
</evidence>
<dbReference type="EMBL" id="JAGSGD010000001">
    <property type="protein sequence ID" value="MBR7618887.1"/>
    <property type="molecule type" value="Genomic_DNA"/>
</dbReference>
<dbReference type="InterPro" id="IPR017039">
    <property type="entry name" value="Virul_fac_BrkB"/>
</dbReference>
<keyword evidence="4 7" id="KW-1133">Transmembrane helix</keyword>
<keyword evidence="3 7" id="KW-0812">Transmembrane</keyword>
<feature type="transmembrane region" description="Helical" evidence="7">
    <location>
        <begin position="284"/>
        <end position="303"/>
    </location>
</feature>
<feature type="transmembrane region" description="Helical" evidence="7">
    <location>
        <begin position="199"/>
        <end position="222"/>
    </location>
</feature>
<comment type="subcellular location">
    <subcellularLocation>
        <location evidence="1">Cell membrane</location>
        <topology evidence="1">Multi-pass membrane protein</topology>
    </subcellularLocation>
</comment>
<dbReference type="NCBIfam" id="TIGR00765">
    <property type="entry name" value="yihY_not_rbn"/>
    <property type="match status" value="1"/>
</dbReference>
<reference evidence="8" key="1">
    <citation type="submission" date="2021-04" db="EMBL/GenBank/DDBJ databases">
        <title>Draft genome assembly of strain Phenylobacterium sp. 20VBR1 using MiniION and Illumina platforms.</title>
        <authorList>
            <person name="Thomas F.A."/>
            <person name="Krishnan K.P."/>
            <person name="Sinha R.K."/>
        </authorList>
    </citation>
    <scope>NUCLEOTIDE SEQUENCE</scope>
    <source>
        <strain evidence="8">20VBR1</strain>
    </source>
</reference>
<feature type="transmembrane region" description="Helical" evidence="7">
    <location>
        <begin position="315"/>
        <end position="337"/>
    </location>
</feature>
<dbReference type="PANTHER" id="PTHR30213:SF0">
    <property type="entry name" value="UPF0761 MEMBRANE PROTEIN YIHY"/>
    <property type="match status" value="1"/>
</dbReference>
<proteinExistence type="predicted"/>
<feature type="transmembrane region" description="Helical" evidence="7">
    <location>
        <begin position="349"/>
        <end position="371"/>
    </location>
</feature>
<evidence type="ECO:0000313" key="9">
    <source>
        <dbReference type="Proteomes" id="UP000622580"/>
    </source>
</evidence>
<dbReference type="Proteomes" id="UP000622580">
    <property type="component" value="Unassembled WGS sequence"/>
</dbReference>
<evidence type="ECO:0000256" key="5">
    <source>
        <dbReference type="ARBA" id="ARBA00023136"/>
    </source>
</evidence>
<feature type="transmembrane region" description="Helical" evidence="7">
    <location>
        <begin position="130"/>
        <end position="159"/>
    </location>
</feature>
<gene>
    <name evidence="8" type="ORF">JKL49_05750</name>
</gene>
<keyword evidence="2" id="KW-1003">Cell membrane</keyword>
<dbReference type="PANTHER" id="PTHR30213">
    <property type="entry name" value="INNER MEMBRANE PROTEIN YHJD"/>
    <property type="match status" value="1"/>
</dbReference>
<name>A0A941HW56_9CAUL</name>
<evidence type="ECO:0000313" key="8">
    <source>
        <dbReference type="EMBL" id="MBR7618887.1"/>
    </source>
</evidence>
<organism evidence="8 9">
    <name type="scientific">Phenylobacterium glaciei</name>
    <dbReference type="NCBI Taxonomy" id="2803784"/>
    <lineage>
        <taxon>Bacteria</taxon>
        <taxon>Pseudomonadati</taxon>
        <taxon>Pseudomonadota</taxon>
        <taxon>Alphaproteobacteria</taxon>
        <taxon>Caulobacterales</taxon>
        <taxon>Caulobacteraceae</taxon>
        <taxon>Phenylobacterium</taxon>
    </lineage>
</organism>